<evidence type="ECO:0000313" key="1">
    <source>
        <dbReference type="EMBL" id="SBT47417.1"/>
    </source>
</evidence>
<sequence length="67" mass="7537">MREDNFLKPPHANSFTKASREKAEEICSVGAHRFDIYLPKGCSPKATLILHAMRQGGKSKFLLYNEG</sequence>
<evidence type="ECO:0000313" key="4">
    <source>
        <dbReference type="Proteomes" id="UP000078555"/>
    </source>
</evidence>
<name>A0A1A8ZUB1_PLAOA</name>
<organism evidence="1 4">
    <name type="scientific">Plasmodium ovale wallikeri</name>
    <dbReference type="NCBI Taxonomy" id="864142"/>
    <lineage>
        <taxon>Eukaryota</taxon>
        <taxon>Sar</taxon>
        <taxon>Alveolata</taxon>
        <taxon>Apicomplexa</taxon>
        <taxon>Aconoidasida</taxon>
        <taxon>Haemosporida</taxon>
        <taxon>Plasmodiidae</taxon>
        <taxon>Plasmodium</taxon>
        <taxon>Plasmodium (Plasmodium)</taxon>
    </lineage>
</organism>
<evidence type="ECO:0000313" key="2">
    <source>
        <dbReference type="EMBL" id="SBT48100.1"/>
    </source>
</evidence>
<keyword evidence="4" id="KW-1185">Reference proteome</keyword>
<reference evidence="1" key="2">
    <citation type="submission" date="2016-05" db="EMBL/GenBank/DDBJ databases">
        <authorList>
            <person name="Lavstsen T."/>
            <person name="Jespersen J.S."/>
        </authorList>
    </citation>
    <scope>NUCLEOTIDE SEQUENCE [LARGE SCALE GENOMIC DNA]</scope>
</reference>
<dbReference type="Proteomes" id="UP000078555">
    <property type="component" value="Unassembled WGS sequence"/>
</dbReference>
<protein>
    <submittedName>
        <fullName evidence="1">Uncharacterized protein</fullName>
    </submittedName>
</protein>
<dbReference type="Proteomes" id="UP000078550">
    <property type="component" value="Unassembled WGS sequence"/>
</dbReference>
<dbReference type="EMBL" id="FLRD01000146">
    <property type="protein sequence ID" value="SBT47417.1"/>
    <property type="molecule type" value="Genomic_DNA"/>
</dbReference>
<proteinExistence type="predicted"/>
<gene>
    <name evidence="1" type="ORF">POVWA1_055680</name>
    <name evidence="2" type="ORF">POVWA2_055380</name>
</gene>
<evidence type="ECO:0000313" key="3">
    <source>
        <dbReference type="Proteomes" id="UP000078550"/>
    </source>
</evidence>
<dbReference type="EMBL" id="FLRE01000189">
    <property type="protein sequence ID" value="SBT48100.1"/>
    <property type="molecule type" value="Genomic_DNA"/>
</dbReference>
<dbReference type="AlphaFoldDB" id="A0A1A8ZUB1"/>
<reference evidence="3 4" key="1">
    <citation type="submission" date="2016-05" db="EMBL/GenBank/DDBJ databases">
        <authorList>
            <person name="Naeem Raeece"/>
        </authorList>
    </citation>
    <scope>NUCLEOTIDE SEQUENCE [LARGE SCALE GENOMIC DNA]</scope>
</reference>
<accession>A0A1A8ZUB1</accession>